<reference evidence="1" key="1">
    <citation type="submission" date="2014-09" db="EMBL/GenBank/DDBJ databases">
        <authorList>
            <person name="Magalhaes I.L.F."/>
            <person name="Oliveira U."/>
            <person name="Santos F.R."/>
            <person name="Vidigal T.H.D.A."/>
            <person name="Brescovit A.D."/>
            <person name="Santos A.J."/>
        </authorList>
    </citation>
    <scope>NUCLEOTIDE SEQUENCE</scope>
    <source>
        <tissue evidence="1">Shoot tissue taken approximately 20 cm above the soil surface</tissue>
    </source>
</reference>
<evidence type="ECO:0000313" key="1">
    <source>
        <dbReference type="EMBL" id="JAD86897.1"/>
    </source>
</evidence>
<organism evidence="1">
    <name type="scientific">Arundo donax</name>
    <name type="common">Giant reed</name>
    <name type="synonym">Donax arundinaceus</name>
    <dbReference type="NCBI Taxonomy" id="35708"/>
    <lineage>
        <taxon>Eukaryota</taxon>
        <taxon>Viridiplantae</taxon>
        <taxon>Streptophyta</taxon>
        <taxon>Embryophyta</taxon>
        <taxon>Tracheophyta</taxon>
        <taxon>Spermatophyta</taxon>
        <taxon>Magnoliopsida</taxon>
        <taxon>Liliopsida</taxon>
        <taxon>Poales</taxon>
        <taxon>Poaceae</taxon>
        <taxon>PACMAD clade</taxon>
        <taxon>Arundinoideae</taxon>
        <taxon>Arundineae</taxon>
        <taxon>Arundo</taxon>
    </lineage>
</organism>
<reference evidence="1" key="2">
    <citation type="journal article" date="2015" name="Data Brief">
        <title>Shoot transcriptome of the giant reed, Arundo donax.</title>
        <authorList>
            <person name="Barrero R.A."/>
            <person name="Guerrero F.D."/>
            <person name="Moolhuijzen P."/>
            <person name="Goolsby J.A."/>
            <person name="Tidwell J."/>
            <person name="Bellgard S.E."/>
            <person name="Bellgard M.I."/>
        </authorList>
    </citation>
    <scope>NUCLEOTIDE SEQUENCE</scope>
    <source>
        <tissue evidence="1">Shoot tissue taken approximately 20 cm above the soil surface</tissue>
    </source>
</reference>
<proteinExistence type="predicted"/>
<dbReference type="EMBL" id="GBRH01210998">
    <property type="protein sequence ID" value="JAD86897.1"/>
    <property type="molecule type" value="Transcribed_RNA"/>
</dbReference>
<sequence length="68" mass="7076">MHRTKSFFPSISHNPYFHPGSLDLACLLGYGARLNSSGGSSAMALAIIGSTSILSLVLAASPLEPCQL</sequence>
<dbReference type="AlphaFoldDB" id="A0A0A9DSZ3"/>
<protein>
    <submittedName>
        <fullName evidence="1">Uncharacterized protein</fullName>
    </submittedName>
</protein>
<accession>A0A0A9DSZ3</accession>
<name>A0A0A9DSZ3_ARUDO</name>